<sequence>MDDNGKQSKSRFLVWSIKHYHQDLSSCV</sequence>
<dbReference type="AlphaFoldDB" id="A0A0A9EMC8"/>
<reference evidence="1" key="2">
    <citation type="journal article" date="2015" name="Data Brief">
        <title>Shoot transcriptome of the giant reed, Arundo donax.</title>
        <authorList>
            <person name="Barrero R.A."/>
            <person name="Guerrero F.D."/>
            <person name="Moolhuijzen P."/>
            <person name="Goolsby J.A."/>
            <person name="Tidwell J."/>
            <person name="Bellgard S.E."/>
            <person name="Bellgard M.I."/>
        </authorList>
    </citation>
    <scope>NUCLEOTIDE SEQUENCE</scope>
    <source>
        <tissue evidence="1">Shoot tissue taken approximately 20 cm above the soil surface</tissue>
    </source>
</reference>
<dbReference type="EMBL" id="GBRH01197777">
    <property type="protein sequence ID" value="JAE00119.1"/>
    <property type="molecule type" value="Transcribed_RNA"/>
</dbReference>
<organism evidence="1">
    <name type="scientific">Arundo donax</name>
    <name type="common">Giant reed</name>
    <name type="synonym">Donax arundinaceus</name>
    <dbReference type="NCBI Taxonomy" id="35708"/>
    <lineage>
        <taxon>Eukaryota</taxon>
        <taxon>Viridiplantae</taxon>
        <taxon>Streptophyta</taxon>
        <taxon>Embryophyta</taxon>
        <taxon>Tracheophyta</taxon>
        <taxon>Spermatophyta</taxon>
        <taxon>Magnoliopsida</taxon>
        <taxon>Liliopsida</taxon>
        <taxon>Poales</taxon>
        <taxon>Poaceae</taxon>
        <taxon>PACMAD clade</taxon>
        <taxon>Arundinoideae</taxon>
        <taxon>Arundineae</taxon>
        <taxon>Arundo</taxon>
    </lineage>
</organism>
<name>A0A0A9EMC8_ARUDO</name>
<accession>A0A0A9EMC8</accession>
<protein>
    <submittedName>
        <fullName evidence="1">Uncharacterized protein</fullName>
    </submittedName>
</protein>
<evidence type="ECO:0000313" key="1">
    <source>
        <dbReference type="EMBL" id="JAE00119.1"/>
    </source>
</evidence>
<proteinExistence type="predicted"/>
<reference evidence="1" key="1">
    <citation type="submission" date="2014-09" db="EMBL/GenBank/DDBJ databases">
        <authorList>
            <person name="Magalhaes I.L.F."/>
            <person name="Oliveira U."/>
            <person name="Santos F.R."/>
            <person name="Vidigal T.H.D.A."/>
            <person name="Brescovit A.D."/>
            <person name="Santos A.J."/>
        </authorList>
    </citation>
    <scope>NUCLEOTIDE SEQUENCE</scope>
    <source>
        <tissue evidence="1">Shoot tissue taken approximately 20 cm above the soil surface</tissue>
    </source>
</reference>